<comment type="similarity">
    <text evidence="1">Belongs to the NAD(P)-dependent epimerase/dehydratase family.</text>
</comment>
<organism evidence="5 6">
    <name type="scientific">Nocardioides fonticola</name>
    <dbReference type="NCBI Taxonomy" id="450363"/>
    <lineage>
        <taxon>Bacteria</taxon>
        <taxon>Bacillati</taxon>
        <taxon>Actinomycetota</taxon>
        <taxon>Actinomycetes</taxon>
        <taxon>Propionibacteriales</taxon>
        <taxon>Nocardioidaceae</taxon>
        <taxon>Nocardioides</taxon>
    </lineage>
</organism>
<dbReference type="Pfam" id="PF01370">
    <property type="entry name" value="Epimerase"/>
    <property type="match status" value="1"/>
</dbReference>
<dbReference type="InterPro" id="IPR036291">
    <property type="entry name" value="NAD(P)-bd_dom_sf"/>
</dbReference>
<feature type="domain" description="NAD-dependent epimerase/dehydratase" evidence="4">
    <location>
        <begin position="12"/>
        <end position="193"/>
    </location>
</feature>
<dbReference type="EMBL" id="BAAAZH010000010">
    <property type="protein sequence ID" value="GAA4114280.1"/>
    <property type="molecule type" value="Genomic_DNA"/>
</dbReference>
<keyword evidence="6" id="KW-1185">Reference proteome</keyword>
<dbReference type="RefSeq" id="WP_344732382.1">
    <property type="nucleotide sequence ID" value="NZ_BAAAZH010000010.1"/>
</dbReference>
<evidence type="ECO:0000259" key="4">
    <source>
        <dbReference type="Pfam" id="PF01370"/>
    </source>
</evidence>
<proteinExistence type="inferred from homology"/>
<dbReference type="SUPFAM" id="SSF51735">
    <property type="entry name" value="NAD(P)-binding Rossmann-fold domains"/>
    <property type="match status" value="1"/>
</dbReference>
<comment type="caution">
    <text evidence="5">The sequence shown here is derived from an EMBL/GenBank/DDBJ whole genome shotgun (WGS) entry which is preliminary data.</text>
</comment>
<dbReference type="Proteomes" id="UP001501495">
    <property type="component" value="Unassembled WGS sequence"/>
</dbReference>
<name>A0ABP7XFE2_9ACTN</name>
<keyword evidence="3" id="KW-0520">NAD</keyword>
<keyword evidence="2" id="KW-0560">Oxidoreductase</keyword>
<evidence type="ECO:0000313" key="5">
    <source>
        <dbReference type="EMBL" id="GAA4114280.1"/>
    </source>
</evidence>
<gene>
    <name evidence="5" type="ORF">GCM10022215_12220</name>
</gene>
<protein>
    <submittedName>
        <fullName evidence="5">NAD(P)-dependent oxidoreductase</fullName>
    </submittedName>
</protein>
<dbReference type="Gene3D" id="3.40.50.720">
    <property type="entry name" value="NAD(P)-binding Rossmann-like Domain"/>
    <property type="match status" value="1"/>
</dbReference>
<dbReference type="CDD" id="cd08946">
    <property type="entry name" value="SDR_e"/>
    <property type="match status" value="1"/>
</dbReference>
<sequence length="372" mass="39989">MGSLAPRLRDPVLVTGAFGLVGRAVVERLLADGRAVVASDLDTPAFHRWARRLGRLHGERGAFRADPADLTDEHQTRHLVWSNRPRAVVHLAAVIPPACYQRPGLARRVNVEATGHLVEAVAAASAPPRFVLASSVAVYGRRNPHRTSDLLTAATPVAPSDLYGEHKVEAETLVRERLASFAVLRLGGVLSADVGGAGTGMASMDFEGMLPTDQRITTVEVRDVARAFAAAVALPDDVLAAVAGRTFLIGGDETHRLVQGAITPAITAAMGLEDAVPPGRPGDPDDDASWFATDWMDTAESQAVLDYQRISWPDLLQEVHDRAGARRYAFRLAAPVLNEVIRRRPARLRAVGRTHADPWGDVAATFGSPREH</sequence>
<dbReference type="PANTHER" id="PTHR43103">
    <property type="entry name" value="NUCLEOSIDE-DIPHOSPHATE-SUGAR EPIMERASE"/>
    <property type="match status" value="1"/>
</dbReference>
<evidence type="ECO:0000256" key="1">
    <source>
        <dbReference type="ARBA" id="ARBA00007637"/>
    </source>
</evidence>
<dbReference type="PANTHER" id="PTHR43103:SF5">
    <property type="entry name" value="4-EPIMERASE, PUTATIVE (AFU_ORTHOLOGUE AFUA_7G00360)-RELATED"/>
    <property type="match status" value="1"/>
</dbReference>
<evidence type="ECO:0000256" key="2">
    <source>
        <dbReference type="ARBA" id="ARBA00023002"/>
    </source>
</evidence>
<evidence type="ECO:0000256" key="3">
    <source>
        <dbReference type="ARBA" id="ARBA00023027"/>
    </source>
</evidence>
<reference evidence="6" key="1">
    <citation type="journal article" date="2019" name="Int. J. Syst. Evol. Microbiol.">
        <title>The Global Catalogue of Microorganisms (GCM) 10K type strain sequencing project: providing services to taxonomists for standard genome sequencing and annotation.</title>
        <authorList>
            <consortium name="The Broad Institute Genomics Platform"/>
            <consortium name="The Broad Institute Genome Sequencing Center for Infectious Disease"/>
            <person name="Wu L."/>
            <person name="Ma J."/>
        </authorList>
    </citation>
    <scope>NUCLEOTIDE SEQUENCE [LARGE SCALE GENOMIC DNA]</scope>
    <source>
        <strain evidence="6">JCM 16703</strain>
    </source>
</reference>
<accession>A0ABP7XFE2</accession>
<dbReference type="InterPro" id="IPR001509">
    <property type="entry name" value="Epimerase_deHydtase"/>
</dbReference>
<evidence type="ECO:0000313" key="6">
    <source>
        <dbReference type="Proteomes" id="UP001501495"/>
    </source>
</evidence>